<gene>
    <name evidence="2" type="ORF">BU52_32800</name>
</gene>
<dbReference type="PROSITE" id="PS50075">
    <property type="entry name" value="CARRIER"/>
    <property type="match status" value="1"/>
</dbReference>
<dbReference type="STRING" id="55952.BU52_32800"/>
<dbReference type="SMART" id="SM01294">
    <property type="entry name" value="PKS_PP_betabranch"/>
    <property type="match status" value="1"/>
</dbReference>
<comment type="caution">
    <text evidence="2">The sequence shown here is derived from an EMBL/GenBank/DDBJ whole genome shotgun (WGS) entry which is preliminary data.</text>
</comment>
<keyword evidence="3" id="KW-1185">Reference proteome</keyword>
<name>A0A081XHI5_STRTO</name>
<dbReference type="InterPro" id="IPR036736">
    <property type="entry name" value="ACP-like_sf"/>
</dbReference>
<feature type="domain" description="Carrier" evidence="1">
    <location>
        <begin position="8"/>
        <end position="83"/>
    </location>
</feature>
<evidence type="ECO:0000313" key="3">
    <source>
        <dbReference type="Proteomes" id="UP000028341"/>
    </source>
</evidence>
<dbReference type="RefSeq" id="WP_037941148.1">
    <property type="nucleotide sequence ID" value="NZ_JBFADL010000008.1"/>
</dbReference>
<organism evidence="2 3">
    <name type="scientific">Streptomyces toyocaensis</name>
    <dbReference type="NCBI Taxonomy" id="55952"/>
    <lineage>
        <taxon>Bacteria</taxon>
        <taxon>Bacillati</taxon>
        <taxon>Actinomycetota</taxon>
        <taxon>Actinomycetes</taxon>
        <taxon>Kitasatosporales</taxon>
        <taxon>Streptomycetaceae</taxon>
        <taxon>Streptomyces</taxon>
    </lineage>
</organism>
<evidence type="ECO:0000313" key="2">
    <source>
        <dbReference type="EMBL" id="KES03008.1"/>
    </source>
</evidence>
<evidence type="ECO:0000259" key="1">
    <source>
        <dbReference type="PROSITE" id="PS50075"/>
    </source>
</evidence>
<dbReference type="eggNOG" id="COG0236">
    <property type="taxonomic scope" value="Bacteria"/>
</dbReference>
<dbReference type="Proteomes" id="UP000028341">
    <property type="component" value="Unassembled WGS sequence"/>
</dbReference>
<dbReference type="EMBL" id="JFCB01000055">
    <property type="protein sequence ID" value="KES03008.1"/>
    <property type="molecule type" value="Genomic_DNA"/>
</dbReference>
<dbReference type="SUPFAM" id="SSF47336">
    <property type="entry name" value="ACP-like"/>
    <property type="match status" value="1"/>
</dbReference>
<dbReference type="AlphaFoldDB" id="A0A081XHI5"/>
<reference evidence="2 3" key="1">
    <citation type="submission" date="2014-02" db="EMBL/GenBank/DDBJ databases">
        <title>The genome announcement of Streptomyces toyocaensis NRRL15009.</title>
        <authorList>
            <person name="Hong H.-J."/>
            <person name="Kwun M.J."/>
        </authorList>
    </citation>
    <scope>NUCLEOTIDE SEQUENCE [LARGE SCALE GENOMIC DNA]</scope>
    <source>
        <strain evidence="2 3">NRRL 15009</strain>
    </source>
</reference>
<dbReference type="OrthoDB" id="5523836at2"/>
<dbReference type="Gene3D" id="1.10.1200.10">
    <property type="entry name" value="ACP-like"/>
    <property type="match status" value="1"/>
</dbReference>
<accession>A0A081XHI5</accession>
<sequence length="87" mass="9600">MPIDAVAGLDREHLRHLLAETIDADVADVGDDTDFVHTLGVDSLMALEVVVVLERTYGIKFTEAEMSTVRTLDSAYETVRGKLVERP</sequence>
<proteinExistence type="predicted"/>
<dbReference type="InterPro" id="IPR009081">
    <property type="entry name" value="PP-bd_ACP"/>
</dbReference>
<protein>
    <submittedName>
        <fullName evidence="2">Polyketide-8 synthase acyl carrier protein</fullName>
    </submittedName>
</protein>
<dbReference type="Pfam" id="PF00550">
    <property type="entry name" value="PP-binding"/>
    <property type="match status" value="1"/>
</dbReference>